<dbReference type="Proteomes" id="UP000682733">
    <property type="component" value="Unassembled WGS sequence"/>
</dbReference>
<accession>A0A814DU84</accession>
<dbReference type="EMBL" id="CAJNOQ010002476">
    <property type="protein sequence ID" value="CAF0960396.1"/>
    <property type="molecule type" value="Genomic_DNA"/>
</dbReference>
<reference evidence="3" key="1">
    <citation type="submission" date="2021-02" db="EMBL/GenBank/DDBJ databases">
        <authorList>
            <person name="Nowell W R."/>
        </authorList>
    </citation>
    <scope>NUCLEOTIDE SEQUENCE</scope>
</reference>
<organism evidence="3 7">
    <name type="scientific">Didymodactylos carnosus</name>
    <dbReference type="NCBI Taxonomy" id="1234261"/>
    <lineage>
        <taxon>Eukaryota</taxon>
        <taxon>Metazoa</taxon>
        <taxon>Spiralia</taxon>
        <taxon>Gnathifera</taxon>
        <taxon>Rotifera</taxon>
        <taxon>Eurotatoria</taxon>
        <taxon>Bdelloidea</taxon>
        <taxon>Philodinida</taxon>
        <taxon>Philodinidae</taxon>
        <taxon>Didymodactylos</taxon>
    </lineage>
</organism>
<evidence type="ECO:0000313" key="3">
    <source>
        <dbReference type="EMBL" id="CAF0960396.1"/>
    </source>
</evidence>
<dbReference type="PANTHER" id="PTHR48081:SF33">
    <property type="entry name" value="KYNURENINE FORMAMIDASE"/>
    <property type="match status" value="1"/>
</dbReference>
<dbReference type="EMBL" id="CAJNOK010050107">
    <property type="protein sequence ID" value="CAF1598789.1"/>
    <property type="molecule type" value="Genomic_DNA"/>
</dbReference>
<dbReference type="Proteomes" id="UP000663829">
    <property type="component" value="Unassembled WGS sequence"/>
</dbReference>
<feature type="domain" description="Alpha/beta hydrolase fold-3" evidence="2">
    <location>
        <begin position="88"/>
        <end position="222"/>
    </location>
</feature>
<sequence>MSNLTGVDYDYSPSRWSNRSKDANEIIVWHTQTLKKETDLARTELRCILNIPVSDFNDHFIDIYLPKTCDPLNLENSFAKRAVKPVVFVYIHGGYWQYLSRAESAFMARSFCNENYIVISVGYPLAPQARMDQIIACVETSFSLILNWAKQHLFRVYVCGHSAGAHLAAILLSINWLEKYSIPKDTFGGFFLISGVYDLQPLVDTYINEPLRMTNEQAKSFSPMLYDSIFWSDLKYVPILCICGEYDPPSFHEQNKKFGAKLRNLGFHNAEIETLSNDDHFTVIEQLQTKKSVLTSKIMDLIEQCLLDDSKIKS</sequence>
<evidence type="ECO:0000313" key="5">
    <source>
        <dbReference type="EMBL" id="CAF3735063.1"/>
    </source>
</evidence>
<dbReference type="EMBL" id="CAJOBC010002476">
    <property type="protein sequence ID" value="CAF3735063.1"/>
    <property type="molecule type" value="Genomic_DNA"/>
</dbReference>
<evidence type="ECO:0000256" key="1">
    <source>
        <dbReference type="ARBA" id="ARBA00022801"/>
    </source>
</evidence>
<dbReference type="Proteomes" id="UP000681722">
    <property type="component" value="Unassembled WGS sequence"/>
</dbReference>
<dbReference type="EMBL" id="CAJOBA010073810">
    <property type="protein sequence ID" value="CAF4406418.1"/>
    <property type="molecule type" value="Genomic_DNA"/>
</dbReference>
<dbReference type="InterPro" id="IPR050300">
    <property type="entry name" value="GDXG_lipolytic_enzyme"/>
</dbReference>
<dbReference type="InterPro" id="IPR029058">
    <property type="entry name" value="AB_hydrolase_fold"/>
</dbReference>
<dbReference type="GO" id="GO:0004061">
    <property type="term" value="F:arylformamidase activity"/>
    <property type="evidence" value="ECO:0007669"/>
    <property type="project" value="TreeGrafter"/>
</dbReference>
<evidence type="ECO:0000313" key="4">
    <source>
        <dbReference type="EMBL" id="CAF1598789.1"/>
    </source>
</evidence>
<dbReference type="PANTHER" id="PTHR48081">
    <property type="entry name" value="AB HYDROLASE SUPERFAMILY PROTEIN C4A8.06C"/>
    <property type="match status" value="1"/>
</dbReference>
<dbReference type="SUPFAM" id="SSF53474">
    <property type="entry name" value="alpha/beta-Hydrolases"/>
    <property type="match status" value="1"/>
</dbReference>
<keyword evidence="7" id="KW-1185">Reference proteome</keyword>
<comment type="caution">
    <text evidence="3">The sequence shown here is derived from an EMBL/GenBank/DDBJ whole genome shotgun (WGS) entry which is preliminary data.</text>
</comment>
<name>A0A814DU84_9BILA</name>
<proteinExistence type="predicted"/>
<gene>
    <name evidence="3" type="ORF">GPM918_LOCUS11723</name>
    <name evidence="4" type="ORF">OVA965_LOCUS41971</name>
    <name evidence="5" type="ORF">SRO942_LOCUS11724</name>
    <name evidence="6" type="ORF">TMI583_LOCUS43756</name>
</gene>
<evidence type="ECO:0000313" key="7">
    <source>
        <dbReference type="Proteomes" id="UP000663829"/>
    </source>
</evidence>
<evidence type="ECO:0000313" key="6">
    <source>
        <dbReference type="EMBL" id="CAF4406418.1"/>
    </source>
</evidence>
<dbReference type="Gene3D" id="3.40.50.1820">
    <property type="entry name" value="alpha/beta hydrolase"/>
    <property type="match status" value="1"/>
</dbReference>
<keyword evidence="1" id="KW-0378">Hydrolase</keyword>
<dbReference type="Pfam" id="PF07859">
    <property type="entry name" value="Abhydrolase_3"/>
    <property type="match status" value="1"/>
</dbReference>
<evidence type="ECO:0000259" key="2">
    <source>
        <dbReference type="Pfam" id="PF07859"/>
    </source>
</evidence>
<dbReference type="InterPro" id="IPR013094">
    <property type="entry name" value="AB_hydrolase_3"/>
</dbReference>
<dbReference type="AlphaFoldDB" id="A0A814DU84"/>
<dbReference type="OrthoDB" id="433474at2759"/>
<protein>
    <recommendedName>
        <fullName evidence="2">Alpha/beta hydrolase fold-3 domain-containing protein</fullName>
    </recommendedName>
</protein>
<dbReference type="Proteomes" id="UP000677228">
    <property type="component" value="Unassembled WGS sequence"/>
</dbReference>